<feature type="region of interest" description="Disordered" evidence="1">
    <location>
        <begin position="508"/>
        <end position="537"/>
    </location>
</feature>
<evidence type="ECO:0000256" key="1">
    <source>
        <dbReference type="SAM" id="MobiDB-lite"/>
    </source>
</evidence>
<comment type="caution">
    <text evidence="3">The sequence shown here is derived from an EMBL/GenBank/DDBJ whole genome shotgun (WGS) entry which is preliminary data.</text>
</comment>
<protein>
    <submittedName>
        <fullName evidence="3">Uncharacterized protein</fullName>
    </submittedName>
</protein>
<feature type="transmembrane region" description="Helical" evidence="2">
    <location>
        <begin position="85"/>
        <end position="102"/>
    </location>
</feature>
<gene>
    <name evidence="3" type="ORF">BaRGS_00028790</name>
</gene>
<accession>A0ABD0JYH8</accession>
<evidence type="ECO:0000256" key="2">
    <source>
        <dbReference type="SAM" id="Phobius"/>
    </source>
</evidence>
<organism evidence="3 4">
    <name type="scientific">Batillaria attramentaria</name>
    <dbReference type="NCBI Taxonomy" id="370345"/>
    <lineage>
        <taxon>Eukaryota</taxon>
        <taxon>Metazoa</taxon>
        <taxon>Spiralia</taxon>
        <taxon>Lophotrochozoa</taxon>
        <taxon>Mollusca</taxon>
        <taxon>Gastropoda</taxon>
        <taxon>Caenogastropoda</taxon>
        <taxon>Sorbeoconcha</taxon>
        <taxon>Cerithioidea</taxon>
        <taxon>Batillariidae</taxon>
        <taxon>Batillaria</taxon>
    </lineage>
</organism>
<sequence>MGLFGTIKSGLEGSPSILMLIVLGVADQLWGDNIFNCPCGTQFSRILFTLPFLTVPPIVIITVDTPWRFVRTSFKCDLTLRCCRWIYRPVIIAVIWMVFSLLQPKFGSCMFTVESCACSEKEKAEGCTEEDTAGKEKAAFTRVVAACIILGVGALILLIGIIFILWMCANNQCHRCCVEICRPCRKCCDSCRKLPLVGVVFPEESKLRAQKCLEDTVLAMELKTKTIDKLRSKGLLKSSKQLAALTPEQLAKMTSISAGQIEILRRFPKERLLMQTLIVMGLTPESVVKLREQGIDDDRLAYKLTDADYRHIATVITKKQLKILRNLPRKWALIQMLLRAGLEGATLVKLREDDLLDEDELMNLTPRQLTDIEYAVALDQLNLLRGYGPKLYLVKALVGVGLEAETLTALSEGNILDERKLQSLTDTQLAELEKNLPEDQLKLLKTCTAKLPAYIWLCKEPGVEFEQILDLQQKGDQQIIEIIDEINTFRQANEPVPQATKRKLEQILADPSAPTPITRHTSGPPDAGRQSPSDHSIELQTRENARLVSQEQSYNGQESIQMGTFL</sequence>
<evidence type="ECO:0000313" key="3">
    <source>
        <dbReference type="EMBL" id="KAK7479963.1"/>
    </source>
</evidence>
<feature type="transmembrane region" description="Helical" evidence="2">
    <location>
        <begin position="143"/>
        <end position="167"/>
    </location>
</feature>
<name>A0ABD0JYH8_9CAEN</name>
<keyword evidence="2" id="KW-0472">Membrane</keyword>
<keyword evidence="2" id="KW-0812">Transmembrane</keyword>
<dbReference type="AlphaFoldDB" id="A0ABD0JYH8"/>
<keyword evidence="2" id="KW-1133">Transmembrane helix</keyword>
<reference evidence="3 4" key="1">
    <citation type="journal article" date="2023" name="Sci. Data">
        <title>Genome assembly of the Korean intertidal mud-creeper Batillaria attramentaria.</title>
        <authorList>
            <person name="Patra A.K."/>
            <person name="Ho P.T."/>
            <person name="Jun S."/>
            <person name="Lee S.J."/>
            <person name="Kim Y."/>
            <person name="Won Y.J."/>
        </authorList>
    </citation>
    <scope>NUCLEOTIDE SEQUENCE [LARGE SCALE GENOMIC DNA]</scope>
    <source>
        <strain evidence="3">Wonlab-2016</strain>
    </source>
</reference>
<proteinExistence type="predicted"/>
<dbReference type="Proteomes" id="UP001519460">
    <property type="component" value="Unassembled WGS sequence"/>
</dbReference>
<dbReference type="EMBL" id="JACVVK020000291">
    <property type="protein sequence ID" value="KAK7479963.1"/>
    <property type="molecule type" value="Genomic_DNA"/>
</dbReference>
<keyword evidence="4" id="KW-1185">Reference proteome</keyword>
<evidence type="ECO:0000313" key="4">
    <source>
        <dbReference type="Proteomes" id="UP001519460"/>
    </source>
</evidence>